<name>A0AAF0KDB1_9HYPH</name>
<evidence type="ECO:0000313" key="2">
    <source>
        <dbReference type="Proteomes" id="UP000298664"/>
    </source>
</evidence>
<organism evidence="1 2">
    <name type="scientific">Agrobacterium larrymoorei</name>
    <dbReference type="NCBI Taxonomy" id="160699"/>
    <lineage>
        <taxon>Bacteria</taxon>
        <taxon>Pseudomonadati</taxon>
        <taxon>Pseudomonadota</taxon>
        <taxon>Alphaproteobacteria</taxon>
        <taxon>Hyphomicrobiales</taxon>
        <taxon>Rhizobiaceae</taxon>
        <taxon>Rhizobium/Agrobacterium group</taxon>
        <taxon>Agrobacterium</taxon>
    </lineage>
</organism>
<gene>
    <name evidence="1" type="ORF">CFBP5477_012250</name>
</gene>
<proteinExistence type="predicted"/>
<dbReference type="RefSeq" id="WP_137392713.1">
    <property type="nucleotide sequence ID" value="NZ_CP124733.1"/>
</dbReference>
<dbReference type="EMBL" id="CP124733">
    <property type="protein sequence ID" value="WHA40586.1"/>
    <property type="molecule type" value="Genomic_DNA"/>
</dbReference>
<protein>
    <submittedName>
        <fullName evidence="1">Uncharacterized protein</fullName>
    </submittedName>
</protein>
<sequence>MTAAAERIVAPSRNARETLPRSLVGRRQEAFFLDLLDSIDPPRFSVGDIITFDKESGRRYILTILGFRGESVDIMLYDGRPYWYVIDEDKLTTLRIIRTETMPAGDVAMYRDLLGLDRVMQ</sequence>
<dbReference type="Proteomes" id="UP000298664">
    <property type="component" value="Chromosome Circular"/>
</dbReference>
<accession>A0AAF0KDB1</accession>
<reference evidence="1" key="1">
    <citation type="submission" date="2023-05" db="EMBL/GenBank/DDBJ databases">
        <title>Complete genome sequence of Agrobacterium larrymoorei CFBP5477.</title>
        <authorList>
            <person name="Yen H.-C."/>
            <person name="Chou L."/>
            <person name="Lin Y.-C."/>
            <person name="Lai E.-M."/>
            <person name="Kuo C.-H."/>
        </authorList>
    </citation>
    <scope>NUCLEOTIDE SEQUENCE</scope>
    <source>
        <strain evidence="1">CFBP5477</strain>
    </source>
</reference>
<dbReference type="AlphaFoldDB" id="A0AAF0KDB1"/>
<evidence type="ECO:0000313" key="1">
    <source>
        <dbReference type="EMBL" id="WHA40586.1"/>
    </source>
</evidence>